<accession>A0A3Q9UNM3</accession>
<dbReference type="GeneID" id="82885153"/>
<dbReference type="EMBL" id="CP025570">
    <property type="protein sequence ID" value="AZZ39023.1"/>
    <property type="molecule type" value="Genomic_DNA"/>
</dbReference>
<name>A0A3Q9UNM3_9ACTN</name>
<dbReference type="Proteomes" id="UP000285875">
    <property type="component" value="Chromosome"/>
</dbReference>
<protein>
    <submittedName>
        <fullName evidence="1">DUF3499 domain-containing protein</fullName>
    </submittedName>
</protein>
<dbReference type="KEGG" id="aji:C0Z10_03815"/>
<proteinExistence type="predicted"/>
<dbReference type="AlphaFoldDB" id="A0A3Q9UNM3"/>
<dbReference type="InterPro" id="IPR021888">
    <property type="entry name" value="DUF3499"/>
</dbReference>
<reference evidence="2" key="1">
    <citation type="submission" date="2017-12" db="EMBL/GenBank/DDBJ databases">
        <title>Whole genome sequencing of Acidipropionibacterium jensenii strains JS279 and JS280.</title>
        <authorList>
            <person name="Deptula P."/>
            <person name="Laine P."/>
            <person name="Smolander O.-P."/>
            <person name="Paulin L."/>
            <person name="Auvinen P."/>
            <person name="Varmanen P."/>
        </authorList>
    </citation>
    <scope>NUCLEOTIDE SEQUENCE [LARGE SCALE GENOMIC DNA]</scope>
    <source>
        <strain evidence="2">JS280</strain>
    </source>
</reference>
<organism evidence="1 2">
    <name type="scientific">Acidipropionibacterium jensenii</name>
    <dbReference type="NCBI Taxonomy" id="1749"/>
    <lineage>
        <taxon>Bacteria</taxon>
        <taxon>Bacillati</taxon>
        <taxon>Actinomycetota</taxon>
        <taxon>Actinomycetes</taxon>
        <taxon>Propionibacteriales</taxon>
        <taxon>Propionibacteriaceae</taxon>
        <taxon>Acidipropionibacterium</taxon>
    </lineage>
</organism>
<dbReference type="OrthoDB" id="3216194at2"/>
<sequence>MRECSRSGCSRPAVATLTYVYAESTVVLGPLGPAHEPGSYDLCREHYGVMSAPRGWEVIRLPGVDDAPAITADDDLMALARAVREAGMLDDEVIPDSPVDPDPDSVRVVAQRGHLSVIVDSSAQPEPRPRHAGHRGH</sequence>
<gene>
    <name evidence="1" type="ORF">C0Z10_03815</name>
</gene>
<dbReference type="Pfam" id="PF12005">
    <property type="entry name" value="DUF3499"/>
    <property type="match status" value="1"/>
</dbReference>
<dbReference type="RefSeq" id="WP_084149320.1">
    <property type="nucleotide sequence ID" value="NZ_CP025570.1"/>
</dbReference>
<evidence type="ECO:0000313" key="1">
    <source>
        <dbReference type="EMBL" id="AZZ39023.1"/>
    </source>
</evidence>
<evidence type="ECO:0000313" key="2">
    <source>
        <dbReference type="Proteomes" id="UP000285875"/>
    </source>
</evidence>